<accession>Q7MPU7</accession>
<dbReference type="KEGG" id="vvy:VV0265"/>
<feature type="compositionally biased region" description="Acidic residues" evidence="1">
    <location>
        <begin position="605"/>
        <end position="624"/>
    </location>
</feature>
<evidence type="ECO:0000313" key="3">
    <source>
        <dbReference type="EMBL" id="BAC93029.1"/>
    </source>
</evidence>
<feature type="region of interest" description="Disordered" evidence="1">
    <location>
        <begin position="605"/>
        <end position="626"/>
    </location>
</feature>
<dbReference type="EMBL" id="BA000037">
    <property type="protein sequence ID" value="BAC93029.1"/>
    <property type="molecule type" value="Genomic_DNA"/>
</dbReference>
<dbReference type="EvolutionaryTrace" id="Q7MPU7"/>
<proteinExistence type="evidence at protein level"/>
<reference evidence="5" key="2">
    <citation type="journal article" date="2009" name="Nucleic Acids Res.">
        <title>The fragment structure of a putative HsdR subunit of a type I restriction enzyme from Vibrio vulnificus YJ016: implications for DNA restriction and translocation activity.</title>
        <authorList>
            <person name="Uyen N.T."/>
            <person name="Park S.Y."/>
            <person name="Choi J.W."/>
            <person name="Lee H.J."/>
            <person name="Nishi K."/>
            <person name="Kim J.S."/>
        </authorList>
    </citation>
    <scope>X-RAY CRYSTALLOGRAPHY (2.30 ANGSTROMS) OF 1-590</scope>
</reference>
<dbReference type="NCBIfam" id="NF046051">
    <property type="entry name" value="restrict_EcoAI"/>
    <property type="match status" value="1"/>
</dbReference>
<dbReference type="Pfam" id="PF08463">
    <property type="entry name" value="EcoEI_R_C"/>
    <property type="match status" value="1"/>
</dbReference>
<evidence type="ECO:0000313" key="4">
    <source>
        <dbReference type="Proteomes" id="UP000002675"/>
    </source>
</evidence>
<keyword evidence="5" id="KW-0002">3D-structure</keyword>
<dbReference type="Gene3D" id="3.90.1570.30">
    <property type="match status" value="1"/>
</dbReference>
<dbReference type="InterPro" id="IPR014001">
    <property type="entry name" value="Helicase_ATP-bd"/>
</dbReference>
<evidence type="ECO:0007829" key="5">
    <source>
        <dbReference type="PDB" id="3H1T"/>
    </source>
</evidence>
<dbReference type="InterPro" id="IPR027417">
    <property type="entry name" value="P-loop_NTPase"/>
</dbReference>
<dbReference type="Pfam" id="PF00271">
    <property type="entry name" value="Helicase_C"/>
    <property type="match status" value="1"/>
</dbReference>
<dbReference type="REBASE" id="7433">
    <property type="entry name" value="VvuYORF266P"/>
</dbReference>
<evidence type="ECO:0000256" key="1">
    <source>
        <dbReference type="SAM" id="MobiDB-lite"/>
    </source>
</evidence>
<dbReference type="InterPro" id="IPR006935">
    <property type="entry name" value="Helicase/UvrB_N"/>
</dbReference>
<dbReference type="Gene3D" id="3.40.50.300">
    <property type="entry name" value="P-loop containing nucleotide triphosphate hydrolases"/>
    <property type="match status" value="2"/>
</dbReference>
<protein>
    <submittedName>
        <fullName evidence="3">Type I site-specific restriction-modification system, R (Restriction) subunit</fullName>
    </submittedName>
</protein>
<gene>
    <name evidence="3" type="ordered locus">VV0265</name>
</gene>
<name>Q7MPU7_VIBVY</name>
<dbReference type="PDBsum" id="3H1T"/>
<dbReference type="InterPro" id="IPR001650">
    <property type="entry name" value="Helicase_C-like"/>
</dbReference>
<dbReference type="Pfam" id="PF04851">
    <property type="entry name" value="ResIII"/>
    <property type="match status" value="1"/>
</dbReference>
<dbReference type="CDD" id="cd18799">
    <property type="entry name" value="SF2_C_EcoAI-like"/>
    <property type="match status" value="1"/>
</dbReference>
<dbReference type="SMART" id="SM00487">
    <property type="entry name" value="DEXDc"/>
    <property type="match status" value="1"/>
</dbReference>
<organism evidence="3 4">
    <name type="scientific">Vibrio vulnificus (strain YJ016)</name>
    <dbReference type="NCBI Taxonomy" id="196600"/>
    <lineage>
        <taxon>Bacteria</taxon>
        <taxon>Pseudomonadati</taxon>
        <taxon>Pseudomonadota</taxon>
        <taxon>Gammaproteobacteria</taxon>
        <taxon>Vibrionales</taxon>
        <taxon>Vibrionaceae</taxon>
        <taxon>Vibrio</taxon>
    </lineage>
</organism>
<dbReference type="GO" id="GO:0005524">
    <property type="term" value="F:ATP binding"/>
    <property type="evidence" value="ECO:0007669"/>
    <property type="project" value="InterPro"/>
</dbReference>
<evidence type="ECO:0000259" key="2">
    <source>
        <dbReference type="PROSITE" id="PS51192"/>
    </source>
</evidence>
<dbReference type="PANTHER" id="PTHR47396">
    <property type="entry name" value="TYPE I RESTRICTION ENZYME ECOKI R PROTEIN"/>
    <property type="match status" value="1"/>
</dbReference>
<sequence length="817" mass="93436">MRWISGLDLVAHQMTARKKNSMALNEADTCRVYVTPKLKESGWENNPSAITEQYTFTDGRVQFKGSKVQRGEQKRADYLLKYTRDFPIAVVEAKPENSPVGQGMQQAKDYAEILGLKFAYSTNGHEILEFDYTTGEEQLLSRFPTPDELFKRLCGDEGIKDEDLDTLLSPYHHVSGYSPRYYQQIAINRAVQSVLQGKKRSLITMATGTGKTVVAFQISWKLWSARWNRTGDYRKPRILFLADRNVLVDDPKDKTFTPFGDARHKIEGGKVVKSREIYFAIYQSIASDERRPGLYKEFPQDFFDLIIIDECHRGSARDNSNWREILEYFEPAFQIGMTATPLREDNRDTYRYFGNPIYTYSLRQGIDDGFLAPYRVHRVISEVDAAGWRPSKGDVDRFGREIPDGEYQTKDFERVIALKARTDAFAKHLTDFMKRTDRFAKTIVFCVDQEHADEMRRALNNLNSDLSRKHPDYVARVTSEEGKIGKGHLSRFQELETSTPVILTTSQLLTTGVDAPTCKNVVLARVVNSMSEFKQIVGRGTRLREDYGKLWFNIIDYTGSATQNFADPDFDGYPEIEDEVVIDEDGEEVVDDTLTPESEVLEVAEETGEYEVNTEGEGADDEEEHEPRKYYVDGGSVKITSHLVYELDEDGKQLRVIQYTDYTAEKVKTLFSSLDELKDSWANPLKREEIILELQERGIQFEDLVAESGKTDADPLDLLCHIAFNVPLRTRKERADYLKKNKPDFFDQYGPEARAILTSLLDKYTDHGPKQFSIPDSLQVPPISEYGNVMEIANLFGGALQMKTAVDQLQTLLYSQQ</sequence>
<dbReference type="GO" id="GO:0006304">
    <property type="term" value="P:DNA modification"/>
    <property type="evidence" value="ECO:0007669"/>
    <property type="project" value="InterPro"/>
</dbReference>
<dbReference type="GO" id="GO:0016787">
    <property type="term" value="F:hydrolase activity"/>
    <property type="evidence" value="ECO:0007669"/>
    <property type="project" value="InterPro"/>
</dbReference>
<dbReference type="CDD" id="cd18032">
    <property type="entry name" value="DEXHc_RE_I_III_res"/>
    <property type="match status" value="1"/>
</dbReference>
<dbReference type="AlphaFoldDB" id="Q7MPU7"/>
<dbReference type="PROSITE" id="PS51192">
    <property type="entry name" value="HELICASE_ATP_BIND_1"/>
    <property type="match status" value="1"/>
</dbReference>
<dbReference type="GO" id="GO:0003677">
    <property type="term" value="F:DNA binding"/>
    <property type="evidence" value="ECO:0007669"/>
    <property type="project" value="InterPro"/>
</dbReference>
<dbReference type="GO" id="GO:0005829">
    <property type="term" value="C:cytosol"/>
    <property type="evidence" value="ECO:0007669"/>
    <property type="project" value="TreeGrafter"/>
</dbReference>
<dbReference type="HOGENOM" id="CLU_018958_0_0_6"/>
<feature type="domain" description="Helicase ATP-binding" evidence="2">
    <location>
        <begin position="192"/>
        <end position="359"/>
    </location>
</feature>
<dbReference type="PDB" id="3H1T">
    <property type="method" value="X-ray"/>
    <property type="resolution" value="2.30 A"/>
    <property type="chains" value="A=1-590"/>
</dbReference>
<dbReference type="BRENDA" id="3.1.21.3">
    <property type="organism ID" value="11089"/>
</dbReference>
<dbReference type="SMR" id="Q7MPU7"/>
<dbReference type="PANTHER" id="PTHR47396:SF1">
    <property type="entry name" value="ATP-DEPENDENT HELICASE IRC3-RELATED"/>
    <property type="match status" value="1"/>
</dbReference>
<reference evidence="3 4" key="1">
    <citation type="journal article" date="2003" name="Genome Res.">
        <title>Comparative genome analysis of Vibrio vulnificus, a marine pathogen.</title>
        <authorList>
            <person name="Chen C.Y."/>
            <person name="Wu K.M."/>
            <person name="Chang Y.C."/>
            <person name="Chang C.H."/>
            <person name="Tsai H.C."/>
            <person name="Liao T.L."/>
            <person name="Liu Y.M."/>
            <person name="Chen H.J."/>
            <person name="Shen A.B."/>
            <person name="Li J.C."/>
            <person name="Su T.L."/>
            <person name="Shao C.P."/>
            <person name="Lee C.T."/>
            <person name="Hor L.I."/>
            <person name="Tsai S.F."/>
        </authorList>
    </citation>
    <scope>NUCLEOTIDE SEQUENCE [LARGE SCALE GENOMIC DNA]</scope>
    <source>
        <strain evidence="3 4">YJ016</strain>
    </source>
</reference>
<dbReference type="SUPFAM" id="SSF52540">
    <property type="entry name" value="P-loop containing nucleoside triphosphate hydrolases"/>
    <property type="match status" value="2"/>
</dbReference>
<dbReference type="Proteomes" id="UP000002675">
    <property type="component" value="Chromosome I"/>
</dbReference>
<dbReference type="InterPro" id="IPR050742">
    <property type="entry name" value="Helicase_Restrict-Modif_Enz"/>
</dbReference>
<dbReference type="InterPro" id="IPR013670">
    <property type="entry name" value="EcoEI_R_C_dom"/>
</dbReference>